<name>A0A133XK56_9RHOO</name>
<dbReference type="GO" id="GO:0003677">
    <property type="term" value="F:DNA binding"/>
    <property type="evidence" value="ECO:0007669"/>
    <property type="project" value="UniProtKB-KW"/>
</dbReference>
<dbReference type="PANTHER" id="PTHR33204:SF37">
    <property type="entry name" value="HTH-TYPE TRANSCRIPTIONAL REGULATOR YODB"/>
    <property type="match status" value="1"/>
</dbReference>
<feature type="domain" description="HTH hxlR-type" evidence="4">
    <location>
        <begin position="17"/>
        <end position="115"/>
    </location>
</feature>
<organism evidence="5 6">
    <name type="scientific">Dechloromonas denitrificans</name>
    <dbReference type="NCBI Taxonomy" id="281362"/>
    <lineage>
        <taxon>Bacteria</taxon>
        <taxon>Pseudomonadati</taxon>
        <taxon>Pseudomonadota</taxon>
        <taxon>Betaproteobacteria</taxon>
        <taxon>Rhodocyclales</taxon>
        <taxon>Azonexaceae</taxon>
        <taxon>Dechloromonas</taxon>
    </lineage>
</organism>
<dbReference type="RefSeq" id="WP_083518247.1">
    <property type="nucleotide sequence ID" value="NZ_LODL01000013.1"/>
</dbReference>
<evidence type="ECO:0000313" key="5">
    <source>
        <dbReference type="EMBL" id="KXB31321.1"/>
    </source>
</evidence>
<dbReference type="Pfam" id="PF01638">
    <property type="entry name" value="HxlR"/>
    <property type="match status" value="1"/>
</dbReference>
<dbReference type="STRING" id="281362.AT959_06485"/>
<accession>A0A133XK56</accession>
<keyword evidence="1" id="KW-0805">Transcription regulation</keyword>
<dbReference type="InterPro" id="IPR036390">
    <property type="entry name" value="WH_DNA-bd_sf"/>
</dbReference>
<dbReference type="PANTHER" id="PTHR33204">
    <property type="entry name" value="TRANSCRIPTIONAL REGULATOR, MARR FAMILY"/>
    <property type="match status" value="1"/>
</dbReference>
<dbReference type="InterPro" id="IPR002577">
    <property type="entry name" value="HTH_HxlR"/>
</dbReference>
<keyword evidence="6" id="KW-1185">Reference proteome</keyword>
<dbReference type="InterPro" id="IPR036388">
    <property type="entry name" value="WH-like_DNA-bd_sf"/>
</dbReference>
<dbReference type="Proteomes" id="UP000070186">
    <property type="component" value="Unassembled WGS sequence"/>
</dbReference>
<keyword evidence="2" id="KW-0238">DNA-binding</keyword>
<evidence type="ECO:0000313" key="6">
    <source>
        <dbReference type="Proteomes" id="UP000070186"/>
    </source>
</evidence>
<evidence type="ECO:0000259" key="4">
    <source>
        <dbReference type="PROSITE" id="PS51118"/>
    </source>
</evidence>
<dbReference type="EMBL" id="LODL01000013">
    <property type="protein sequence ID" value="KXB31321.1"/>
    <property type="molecule type" value="Genomic_DNA"/>
</dbReference>
<dbReference type="Gene3D" id="1.10.10.10">
    <property type="entry name" value="Winged helix-like DNA-binding domain superfamily/Winged helix DNA-binding domain"/>
    <property type="match status" value="1"/>
</dbReference>
<reference evidence="5 6" key="1">
    <citation type="submission" date="2015-12" db="EMBL/GenBank/DDBJ databases">
        <title>Nitrous oxide reduction kinetics distinguish bacteria harboring typical versus atypical NosZ.</title>
        <authorList>
            <person name="Yoon S."/>
            <person name="Nissen S."/>
            <person name="Park D."/>
            <person name="Sanford R.A."/>
            <person name="Loeffler F.E."/>
        </authorList>
    </citation>
    <scope>NUCLEOTIDE SEQUENCE [LARGE SCALE GENOMIC DNA]</scope>
    <source>
        <strain evidence="5 6">ATCC BAA-841</strain>
    </source>
</reference>
<comment type="caution">
    <text evidence="5">The sequence shown here is derived from an EMBL/GenBank/DDBJ whole genome shotgun (WGS) entry which is preliminary data.</text>
</comment>
<dbReference type="PROSITE" id="PS51118">
    <property type="entry name" value="HTH_HXLR"/>
    <property type="match status" value="1"/>
</dbReference>
<dbReference type="SUPFAM" id="SSF46785">
    <property type="entry name" value="Winged helix' DNA-binding domain"/>
    <property type="match status" value="1"/>
</dbReference>
<proteinExistence type="predicted"/>
<dbReference type="AlphaFoldDB" id="A0A133XK56"/>
<evidence type="ECO:0000256" key="2">
    <source>
        <dbReference type="ARBA" id="ARBA00023125"/>
    </source>
</evidence>
<keyword evidence="3" id="KW-0804">Transcription</keyword>
<sequence>MPLRPKPATQPPLPHDCPLEDVLSLLAGAWTVQILWFLRAGPRRFGDLRRDLARVSTKVLTNRLRVMQAHGLLVRQVLPSNPPQVEYSLTALSRELEPVLNSMEAVARRLKQHRPPRQEG</sequence>
<evidence type="ECO:0000256" key="1">
    <source>
        <dbReference type="ARBA" id="ARBA00023015"/>
    </source>
</evidence>
<evidence type="ECO:0000256" key="3">
    <source>
        <dbReference type="ARBA" id="ARBA00023163"/>
    </source>
</evidence>
<gene>
    <name evidence="5" type="ORF">AT959_06485</name>
</gene>
<protein>
    <recommendedName>
        <fullName evidence="4">HTH hxlR-type domain-containing protein</fullName>
    </recommendedName>
</protein>